<dbReference type="GO" id="GO:0042574">
    <property type="term" value="P:retinal metabolic process"/>
    <property type="evidence" value="ECO:0007669"/>
    <property type="project" value="TreeGrafter"/>
</dbReference>
<comment type="similarity">
    <text evidence="1">Belongs to the carotenoid oxygenase family.</text>
</comment>
<dbReference type="GO" id="GO:0016121">
    <property type="term" value="P:carotene catabolic process"/>
    <property type="evidence" value="ECO:0007669"/>
    <property type="project" value="TreeGrafter"/>
</dbReference>
<dbReference type="InterPro" id="IPR004294">
    <property type="entry name" value="Carotenoid_Oase"/>
</dbReference>
<evidence type="ECO:0000256" key="2">
    <source>
        <dbReference type="ARBA" id="ARBA00022723"/>
    </source>
</evidence>
<evidence type="ECO:0000256" key="1">
    <source>
        <dbReference type="ARBA" id="ARBA00006787"/>
    </source>
</evidence>
<name>A0A7R8CFX1_LEPSM</name>
<dbReference type="PANTHER" id="PTHR10543">
    <property type="entry name" value="BETA-CAROTENE DIOXYGENASE"/>
    <property type="match status" value="1"/>
</dbReference>
<organism evidence="6 7">
    <name type="scientific">Lepeophtheirus salmonis</name>
    <name type="common">Salmon louse</name>
    <name type="synonym">Caligus salmonis</name>
    <dbReference type="NCBI Taxonomy" id="72036"/>
    <lineage>
        <taxon>Eukaryota</taxon>
        <taxon>Metazoa</taxon>
        <taxon>Ecdysozoa</taxon>
        <taxon>Arthropoda</taxon>
        <taxon>Crustacea</taxon>
        <taxon>Multicrustacea</taxon>
        <taxon>Hexanauplia</taxon>
        <taxon>Copepoda</taxon>
        <taxon>Siphonostomatoida</taxon>
        <taxon>Caligidae</taxon>
        <taxon>Lepeophtheirus</taxon>
    </lineage>
</organism>
<keyword evidence="3 6" id="KW-0560">Oxidoreductase</keyword>
<dbReference type="GO" id="GO:0003834">
    <property type="term" value="F:beta-carotene 15,15'-dioxygenase activity"/>
    <property type="evidence" value="ECO:0007669"/>
    <property type="project" value="UniProtKB-EC"/>
</dbReference>
<keyword evidence="2 5" id="KW-0479">Metal-binding</keyword>
<evidence type="ECO:0000256" key="5">
    <source>
        <dbReference type="PIRSR" id="PIRSR604294-1"/>
    </source>
</evidence>
<keyword evidence="7" id="KW-1185">Reference proteome</keyword>
<evidence type="ECO:0000313" key="6">
    <source>
        <dbReference type="EMBL" id="CAF2810498.1"/>
    </source>
</evidence>
<protein>
    <submittedName>
        <fullName evidence="6">BCMO1</fullName>
        <ecNumber evidence="6">1.13.11.63</ecNumber>
    </submittedName>
</protein>
<dbReference type="GO" id="GO:0046872">
    <property type="term" value="F:metal ion binding"/>
    <property type="evidence" value="ECO:0007669"/>
    <property type="project" value="UniProtKB-KW"/>
</dbReference>
<sequence>MVLSMLREPPAIKPVKLTNGLNMPNGIAFSFNDAATVAQRHGMKRKIVMQMFISKRATKQNESFNMNREMSDKFMEMKGSFRGQSLPEWFINIMSGRSSSTYDMRPFGTQSMMRMDDQGDFMAQSNSSIVRHERFDDQQGHGYFPFYRFGNRSPSSNNRDMSQFIRIQTGFPLRDLNGDYFNMGASFSNGNNYHFVKYQDSFEMNNYQVIGSVPSRFPNHIGLFHAYGMTDNYSVFCEQPCGFDVRHFGNSQRFSGDYGMEYMRGESNYFYIMNKRTGRRMEVSYVTDKPYFFYNFVNCYEYENHVVIDVMGFEDSDFFSSMRSSSSQFFREKYSSSKIMRFRLPLNAYSRGMELTYSSSSYRDSSMLSHGCNRIILRPQYLFRESELMYPCINPHYNCKKYQYTYGNSGNSIIKFDVENGQTLMWRGENEFWRPFRSMFVPNPSGRYEDDGVLISWCSHSRGDFSKSFMIFIDAHSMKELSRTHFDSPFPMGSSESFYSPYLIHNQRFLHNGGPLVSRRLLDNSIEKGCTSALDSHDKIHKKPTSLEMLFIFVEQNPVFLRKYPFQKCHQEPHTNWSKNEPPAIKPVKLTNGLNMPNGIAFSFNDAATVAQRHGMKRKIVMQMVVLVPIAKREDSTESCVETKAESML</sequence>
<reference evidence="6" key="1">
    <citation type="submission" date="2021-02" db="EMBL/GenBank/DDBJ databases">
        <authorList>
            <person name="Bekaert M."/>
        </authorList>
    </citation>
    <scope>NUCLEOTIDE SEQUENCE</scope>
    <source>
        <strain evidence="6">IoA-00</strain>
    </source>
</reference>
<dbReference type="Proteomes" id="UP000675881">
    <property type="component" value="Chromosome 11"/>
</dbReference>
<accession>A0A7R8CFX1</accession>
<dbReference type="EMBL" id="HG994590">
    <property type="protein sequence ID" value="CAF2810498.1"/>
    <property type="molecule type" value="Genomic_DNA"/>
</dbReference>
<dbReference type="OrthoDB" id="1069523at2759"/>
<evidence type="ECO:0000313" key="7">
    <source>
        <dbReference type="Proteomes" id="UP000675881"/>
    </source>
</evidence>
<dbReference type="AlphaFoldDB" id="A0A7R8CFX1"/>
<keyword evidence="4 5" id="KW-0408">Iron</keyword>
<dbReference type="GO" id="GO:0010436">
    <property type="term" value="F:carotenoid dioxygenase activity"/>
    <property type="evidence" value="ECO:0007669"/>
    <property type="project" value="TreeGrafter"/>
</dbReference>
<proteinExistence type="inferred from homology"/>
<dbReference type="EC" id="1.13.11.63" evidence="6"/>
<evidence type="ECO:0000256" key="3">
    <source>
        <dbReference type="ARBA" id="ARBA00023002"/>
    </source>
</evidence>
<gene>
    <name evidence="6" type="ORF">LSAA_3365</name>
</gene>
<feature type="binding site" evidence="5">
    <location>
        <position position="225"/>
    </location>
    <ligand>
        <name>Fe cation</name>
        <dbReference type="ChEBI" id="CHEBI:24875"/>
        <note>catalytic</note>
    </ligand>
</feature>
<dbReference type="Pfam" id="PF03055">
    <property type="entry name" value="RPE65"/>
    <property type="match status" value="1"/>
</dbReference>
<dbReference type="PANTHER" id="PTHR10543:SF24">
    <property type="entry name" value="CAROTENOID ISOMEROOXYGENASE"/>
    <property type="match status" value="1"/>
</dbReference>
<evidence type="ECO:0000256" key="4">
    <source>
        <dbReference type="ARBA" id="ARBA00023004"/>
    </source>
</evidence>
<comment type="cofactor">
    <cofactor evidence="5">
        <name>Fe(2+)</name>
        <dbReference type="ChEBI" id="CHEBI:29033"/>
    </cofactor>
    <text evidence="5">Binds 1 Fe(2+) ion per subunit.</text>
</comment>